<dbReference type="InterPro" id="IPR007581">
    <property type="entry name" value="Endonuclease-V"/>
</dbReference>
<keyword evidence="6" id="KW-0234">DNA repair</keyword>
<comment type="subcellular location">
    <subcellularLocation>
        <location evidence="1 6">Cytoplasm</location>
    </subcellularLocation>
</comment>
<sequence>MKLERRHDWDLDADAAMRLQEALKGEIDVATPLDLDAITLIAGSDVVIKDDEAHAVVVVATFPGLQPVETVHGRAAVRLPNIPAMTSFREGPALVDALAKLEREPDVFLFDGAGIAHPQRFGTACHMGLFLEKPTIGCGKTRLCGRFDLLPEDKGAMAPLSDDGETIGMAVRTRTRMNPMFISPGHRADLDGAVALVMRTTEKYRLPEPIRLAHKAGQDG</sequence>
<dbReference type="PANTHER" id="PTHR28511">
    <property type="entry name" value="ENDONUCLEASE V"/>
    <property type="match status" value="1"/>
</dbReference>
<feature type="binding site" evidence="6">
    <location>
        <position position="111"/>
    </location>
    <ligand>
        <name>Mg(2+)</name>
        <dbReference type="ChEBI" id="CHEBI:18420"/>
    </ligand>
</feature>
<comment type="function">
    <text evidence="6">DNA repair enzyme involved in the repair of deaminated bases. Selectively cleaves double-stranded DNA at the second phosphodiester bond 3' to a deoxyinosine leaving behind the intact lesion on the nicked DNA.</text>
</comment>
<evidence type="ECO:0000256" key="1">
    <source>
        <dbReference type="ARBA" id="ARBA00004496"/>
    </source>
</evidence>
<dbReference type="RefSeq" id="WP_188909194.1">
    <property type="nucleotide sequence ID" value="NZ_BMMF01000002.1"/>
</dbReference>
<evidence type="ECO:0000256" key="5">
    <source>
        <dbReference type="ARBA" id="ARBA00022801"/>
    </source>
</evidence>
<comment type="caution">
    <text evidence="7">The sequence shown here is derived from an EMBL/GenBank/DDBJ whole genome shotgun (WGS) entry which is preliminary data.</text>
</comment>
<keyword evidence="4 6" id="KW-0255">Endonuclease</keyword>
<keyword evidence="6" id="KW-0460">Magnesium</keyword>
<comment type="cofactor">
    <cofactor evidence="6">
        <name>Mg(2+)</name>
        <dbReference type="ChEBI" id="CHEBI:18420"/>
    </cofactor>
</comment>
<dbReference type="EMBL" id="BMMF01000002">
    <property type="protein sequence ID" value="GGK21257.1"/>
    <property type="molecule type" value="Genomic_DNA"/>
</dbReference>
<proteinExistence type="inferred from homology"/>
<accession>A0A917Q4B9</accession>
<organism evidence="7 8">
    <name type="scientific">Salinarimonas ramus</name>
    <dbReference type="NCBI Taxonomy" id="690164"/>
    <lineage>
        <taxon>Bacteria</taxon>
        <taxon>Pseudomonadati</taxon>
        <taxon>Pseudomonadota</taxon>
        <taxon>Alphaproteobacteria</taxon>
        <taxon>Hyphomicrobiales</taxon>
        <taxon>Salinarimonadaceae</taxon>
        <taxon>Salinarimonas</taxon>
    </lineage>
</organism>
<dbReference type="HAMAP" id="MF_00801">
    <property type="entry name" value="Endonuclease_5"/>
    <property type="match status" value="1"/>
</dbReference>
<keyword evidence="3 6" id="KW-0540">Nuclease</keyword>
<comment type="caution">
    <text evidence="6">Lacks conserved residue(s) required for the propagation of feature annotation.</text>
</comment>
<dbReference type="GO" id="GO:0016891">
    <property type="term" value="F:RNA endonuclease activity producing 5'-phosphomonoesters, hydrolytic mechanism"/>
    <property type="evidence" value="ECO:0007669"/>
    <property type="project" value="TreeGrafter"/>
</dbReference>
<evidence type="ECO:0000256" key="6">
    <source>
        <dbReference type="HAMAP-Rule" id="MF_00801"/>
    </source>
</evidence>
<gene>
    <name evidence="6 7" type="primary">nfi</name>
    <name evidence="7" type="ORF">GCM10011322_04900</name>
</gene>
<evidence type="ECO:0000256" key="3">
    <source>
        <dbReference type="ARBA" id="ARBA00022722"/>
    </source>
</evidence>
<comment type="catalytic activity">
    <reaction evidence="6">
        <text>Endonucleolytic cleavage at apurinic or apyrimidinic sites to products with a 5'-phosphate.</text>
        <dbReference type="EC" id="3.1.21.7"/>
    </reaction>
</comment>
<dbReference type="Proteomes" id="UP000600449">
    <property type="component" value="Unassembled WGS sequence"/>
</dbReference>
<reference evidence="7 8" key="1">
    <citation type="journal article" date="2014" name="Int. J. Syst. Evol. Microbiol.">
        <title>Complete genome sequence of Corynebacterium casei LMG S-19264T (=DSM 44701T), isolated from a smear-ripened cheese.</title>
        <authorList>
            <consortium name="US DOE Joint Genome Institute (JGI-PGF)"/>
            <person name="Walter F."/>
            <person name="Albersmeier A."/>
            <person name="Kalinowski J."/>
            <person name="Ruckert C."/>
        </authorList>
    </citation>
    <scope>NUCLEOTIDE SEQUENCE [LARGE SCALE GENOMIC DNA]</scope>
    <source>
        <strain evidence="7 8">CGMCC 1.9161</strain>
    </source>
</reference>
<keyword evidence="6" id="KW-0227">DNA damage</keyword>
<comment type="similarity">
    <text evidence="6">Belongs to the endonuclease V family.</text>
</comment>
<dbReference type="Gene3D" id="3.30.2170.10">
    <property type="entry name" value="archaeoglobus fulgidus dsm 4304 superfamily"/>
    <property type="match status" value="1"/>
</dbReference>
<keyword evidence="5 6" id="KW-0378">Hydrolase</keyword>
<dbReference type="GO" id="GO:0003727">
    <property type="term" value="F:single-stranded RNA binding"/>
    <property type="evidence" value="ECO:0007669"/>
    <property type="project" value="TreeGrafter"/>
</dbReference>
<dbReference type="Pfam" id="PF04493">
    <property type="entry name" value="Endonuclease_5"/>
    <property type="match status" value="1"/>
</dbReference>
<name>A0A917Q4B9_9HYPH</name>
<evidence type="ECO:0000256" key="2">
    <source>
        <dbReference type="ARBA" id="ARBA00022490"/>
    </source>
</evidence>
<dbReference type="GO" id="GO:0043737">
    <property type="term" value="F:deoxyribonuclease V activity"/>
    <property type="evidence" value="ECO:0007669"/>
    <property type="project" value="UniProtKB-UniRule"/>
</dbReference>
<keyword evidence="2 6" id="KW-0963">Cytoplasm</keyword>
<dbReference type="CDD" id="cd06559">
    <property type="entry name" value="Endonuclease_V"/>
    <property type="match status" value="1"/>
</dbReference>
<dbReference type="PANTHER" id="PTHR28511:SF1">
    <property type="entry name" value="ENDONUCLEASE V"/>
    <property type="match status" value="1"/>
</dbReference>
<evidence type="ECO:0000313" key="7">
    <source>
        <dbReference type="EMBL" id="GGK21257.1"/>
    </source>
</evidence>
<protein>
    <recommendedName>
        <fullName evidence="6">Endonuclease V</fullName>
        <ecNumber evidence="6">3.1.21.7</ecNumber>
    </recommendedName>
    <alternativeName>
        <fullName evidence="6">Deoxyinosine 3'endonuclease</fullName>
    </alternativeName>
    <alternativeName>
        <fullName evidence="6">Deoxyribonuclease V</fullName>
        <shortName evidence="6">DNase V</shortName>
    </alternativeName>
</protein>
<dbReference type="GO" id="GO:0000287">
    <property type="term" value="F:magnesium ion binding"/>
    <property type="evidence" value="ECO:0007669"/>
    <property type="project" value="UniProtKB-UniRule"/>
</dbReference>
<dbReference type="GO" id="GO:0006281">
    <property type="term" value="P:DNA repair"/>
    <property type="evidence" value="ECO:0007669"/>
    <property type="project" value="UniProtKB-UniRule"/>
</dbReference>
<feature type="binding site" evidence="6">
    <location>
        <position position="45"/>
    </location>
    <ligand>
        <name>Mg(2+)</name>
        <dbReference type="ChEBI" id="CHEBI:18420"/>
    </ligand>
</feature>
<dbReference type="EC" id="3.1.21.7" evidence="6"/>
<dbReference type="AlphaFoldDB" id="A0A917Q4B9"/>
<keyword evidence="6" id="KW-0479">Metal-binding</keyword>
<dbReference type="GO" id="GO:0005737">
    <property type="term" value="C:cytoplasm"/>
    <property type="evidence" value="ECO:0007669"/>
    <property type="project" value="UniProtKB-SubCell"/>
</dbReference>
<evidence type="ECO:0000313" key="8">
    <source>
        <dbReference type="Proteomes" id="UP000600449"/>
    </source>
</evidence>
<keyword evidence="8" id="KW-1185">Reference proteome</keyword>
<evidence type="ECO:0000256" key="4">
    <source>
        <dbReference type="ARBA" id="ARBA00022759"/>
    </source>
</evidence>